<dbReference type="EMBL" id="SRHE01000131">
    <property type="protein sequence ID" value="TWW09989.1"/>
    <property type="molecule type" value="Genomic_DNA"/>
</dbReference>
<proteinExistence type="predicted"/>
<evidence type="ECO:0008006" key="3">
    <source>
        <dbReference type="Google" id="ProtNLM"/>
    </source>
</evidence>
<evidence type="ECO:0000313" key="1">
    <source>
        <dbReference type="EMBL" id="TWW09989.1"/>
    </source>
</evidence>
<sequence length="238" mass="27182">MKIGFSTGSLALGDVRRGLQMAAESETNAIELSALREEELEPLINLLDTLDLGQFSYVSLHAPSRLMHMSEEQAVELLQAVAKRDWPIVVHPDVIHHFPLWQTLGRHLCLENMDKRKPTGRTVTEMRGYFERLPEATFCFDIGHARQVDPTMLEARRFLRQFEERLCQIHMSFVNSSSHHERLNFQAMLAFQRVAGLIPEHAPIILETPVPEGLLNQEIRFAESILRLVHPNSGLVEC</sequence>
<reference evidence="1 2" key="1">
    <citation type="submission" date="2019-08" db="EMBL/GenBank/DDBJ databases">
        <title>100 year-old enigma solved: identification of Planctomyces bekefii, the type genus and species of the phylum Planctomycetes.</title>
        <authorList>
            <person name="Svetlana D.N."/>
            <person name="Overmann J."/>
        </authorList>
    </citation>
    <scope>NUCLEOTIDE SEQUENCE [LARGE SCALE GENOMIC DNA]</scope>
    <source>
        <strain evidence="1">Phe10_nw2017</strain>
    </source>
</reference>
<dbReference type="SUPFAM" id="SSF51658">
    <property type="entry name" value="Xylose isomerase-like"/>
    <property type="match status" value="1"/>
</dbReference>
<organism evidence="1 2">
    <name type="scientific">Planctomyces bekefii</name>
    <dbReference type="NCBI Taxonomy" id="1653850"/>
    <lineage>
        <taxon>Bacteria</taxon>
        <taxon>Pseudomonadati</taxon>
        <taxon>Planctomycetota</taxon>
        <taxon>Planctomycetia</taxon>
        <taxon>Planctomycetales</taxon>
        <taxon>Planctomycetaceae</taxon>
        <taxon>Planctomyces</taxon>
    </lineage>
</organism>
<dbReference type="Gene3D" id="3.20.20.150">
    <property type="entry name" value="Divalent-metal-dependent TIM barrel enzymes"/>
    <property type="match status" value="1"/>
</dbReference>
<dbReference type="InterPro" id="IPR036237">
    <property type="entry name" value="Xyl_isomerase-like_sf"/>
</dbReference>
<dbReference type="Proteomes" id="UP000321083">
    <property type="component" value="Unassembled WGS sequence"/>
</dbReference>
<gene>
    <name evidence="1" type="ORF">E3A20_08810</name>
</gene>
<accession>A0A5C6M763</accession>
<protein>
    <recommendedName>
        <fullName evidence="3">Xylose isomerase-like TIM barrel domain-containing protein</fullName>
    </recommendedName>
</protein>
<dbReference type="AlphaFoldDB" id="A0A5C6M763"/>
<evidence type="ECO:0000313" key="2">
    <source>
        <dbReference type="Proteomes" id="UP000321083"/>
    </source>
</evidence>
<keyword evidence="2" id="KW-1185">Reference proteome</keyword>
<comment type="caution">
    <text evidence="1">The sequence shown here is derived from an EMBL/GenBank/DDBJ whole genome shotgun (WGS) entry which is preliminary data.</text>
</comment>
<reference evidence="1 2" key="2">
    <citation type="submission" date="2019-08" db="EMBL/GenBank/DDBJ databases">
        <authorList>
            <person name="Henke P."/>
        </authorList>
    </citation>
    <scope>NUCLEOTIDE SEQUENCE [LARGE SCALE GENOMIC DNA]</scope>
    <source>
        <strain evidence="1">Phe10_nw2017</strain>
    </source>
</reference>
<name>A0A5C6M763_9PLAN</name>